<keyword evidence="4" id="KW-1185">Reference proteome</keyword>
<sequence>MARRADVLLASVLGVAVTLTLASLVVDATDARAREPRDPAEKPGASPCWARSPTNASRLVPKEGGCDGFDADEVGGVDRARKLDECACVYAQAVCDVQPGLVCSVPDGRYVCRDEATGAVGGTAGQELRVPCLQSLCTSVTCPLDPRTLPLGDDGASAAKVCDVCEMYGYAAGTGELRAQEGSRCGGEVRAQGLRFGPKAALLAYSAFMFVDFTMAAAAAGKPLPQDLPTTSQYPEYHHGQPSAPVLLPEILEQDTGGDWQTTTTAYEYPPTTTTYEYPPTPPTPPSPSQHPSRPPPLPSLCDVDDLMDVLPSALPSLVPCLSGSTSTCCQNVANIVGESTDADMTDCLCNRDAFDALAGLLMDNVGLDLASRLGECVAKGYRINFPADEGGGGGCDRYEKRETRAYVRPRTERKGVEESGDPDAVARDRPRASVTAQSRARNAAGPRAGSDEAPARGDDR</sequence>
<feature type="chain" id="PRO_5002908800" evidence="2">
    <location>
        <begin position="23"/>
        <end position="461"/>
    </location>
</feature>
<feature type="compositionally biased region" description="Basic and acidic residues" evidence="1">
    <location>
        <begin position="407"/>
        <end position="418"/>
    </location>
</feature>
<keyword evidence="2" id="KW-0732">Signal</keyword>
<feature type="region of interest" description="Disordered" evidence="1">
    <location>
        <begin position="261"/>
        <end position="301"/>
    </location>
</feature>
<feature type="compositionally biased region" description="Basic and acidic residues" evidence="1">
    <location>
        <begin position="450"/>
        <end position="461"/>
    </location>
</feature>
<dbReference type="AlphaFoldDB" id="C1E1H5"/>
<feature type="region of interest" description="Disordered" evidence="1">
    <location>
        <begin position="32"/>
        <end position="53"/>
    </location>
</feature>
<protein>
    <submittedName>
        <fullName evidence="3">Uncharacterized protein</fullName>
    </submittedName>
</protein>
<proteinExistence type="predicted"/>
<reference evidence="3 4" key="1">
    <citation type="journal article" date="2009" name="Science">
        <title>Green evolution and dynamic adaptations revealed by genomes of the marine picoeukaryotes Micromonas.</title>
        <authorList>
            <person name="Worden A.Z."/>
            <person name="Lee J.H."/>
            <person name="Mock T."/>
            <person name="Rouze P."/>
            <person name="Simmons M.P."/>
            <person name="Aerts A.L."/>
            <person name="Allen A.E."/>
            <person name="Cuvelier M.L."/>
            <person name="Derelle E."/>
            <person name="Everett M.V."/>
            <person name="Foulon E."/>
            <person name="Grimwood J."/>
            <person name="Gundlach H."/>
            <person name="Henrissat B."/>
            <person name="Napoli C."/>
            <person name="McDonald S.M."/>
            <person name="Parker M.S."/>
            <person name="Rombauts S."/>
            <person name="Salamov A."/>
            <person name="Von Dassow P."/>
            <person name="Badger J.H."/>
            <person name="Coutinho P.M."/>
            <person name="Demir E."/>
            <person name="Dubchak I."/>
            <person name="Gentemann C."/>
            <person name="Eikrem W."/>
            <person name="Gready J.E."/>
            <person name="John U."/>
            <person name="Lanier W."/>
            <person name="Lindquist E.A."/>
            <person name="Lucas S."/>
            <person name="Mayer K.F."/>
            <person name="Moreau H."/>
            <person name="Not F."/>
            <person name="Otillar R."/>
            <person name="Panaud O."/>
            <person name="Pangilinan J."/>
            <person name="Paulsen I."/>
            <person name="Piegu B."/>
            <person name="Poliakov A."/>
            <person name="Robbens S."/>
            <person name="Schmutz J."/>
            <person name="Toulza E."/>
            <person name="Wyss T."/>
            <person name="Zelensky A."/>
            <person name="Zhou K."/>
            <person name="Armbrust E.V."/>
            <person name="Bhattacharya D."/>
            <person name="Goodenough U.W."/>
            <person name="Van de Peer Y."/>
            <person name="Grigoriev I.V."/>
        </authorList>
    </citation>
    <scope>NUCLEOTIDE SEQUENCE [LARGE SCALE GENOMIC DNA]</scope>
    <source>
        <strain evidence="4">RCC299 / NOUM17</strain>
    </source>
</reference>
<gene>
    <name evidence="3" type="ORF">MICPUN_56875</name>
</gene>
<dbReference type="GeneID" id="8241676"/>
<evidence type="ECO:0000313" key="3">
    <source>
        <dbReference type="EMBL" id="ACO62168.1"/>
    </source>
</evidence>
<evidence type="ECO:0000313" key="4">
    <source>
        <dbReference type="Proteomes" id="UP000002009"/>
    </source>
</evidence>
<name>C1E1H5_MICCC</name>
<evidence type="ECO:0000256" key="1">
    <source>
        <dbReference type="SAM" id="MobiDB-lite"/>
    </source>
</evidence>
<organism evidence="3 4">
    <name type="scientific">Micromonas commoda (strain RCC299 / NOUM17 / CCMP2709)</name>
    <name type="common">Picoplanktonic green alga</name>
    <dbReference type="NCBI Taxonomy" id="296587"/>
    <lineage>
        <taxon>Eukaryota</taxon>
        <taxon>Viridiplantae</taxon>
        <taxon>Chlorophyta</taxon>
        <taxon>Mamiellophyceae</taxon>
        <taxon>Mamiellales</taxon>
        <taxon>Mamiellaceae</taxon>
        <taxon>Micromonas</taxon>
    </lineage>
</organism>
<feature type="compositionally biased region" description="Low complexity" evidence="1">
    <location>
        <begin position="261"/>
        <end position="278"/>
    </location>
</feature>
<accession>C1E1H5</accession>
<feature type="compositionally biased region" description="Basic and acidic residues" evidence="1">
    <location>
        <begin position="32"/>
        <end position="41"/>
    </location>
</feature>
<feature type="compositionally biased region" description="Pro residues" evidence="1">
    <location>
        <begin position="279"/>
        <end position="299"/>
    </location>
</feature>
<dbReference type="KEGG" id="mis:MICPUN_56875"/>
<evidence type="ECO:0000256" key="2">
    <source>
        <dbReference type="SAM" id="SignalP"/>
    </source>
</evidence>
<dbReference type="InParanoid" id="C1E1H5"/>
<feature type="region of interest" description="Disordered" evidence="1">
    <location>
        <begin position="407"/>
        <end position="461"/>
    </location>
</feature>
<feature type="signal peptide" evidence="2">
    <location>
        <begin position="1"/>
        <end position="22"/>
    </location>
</feature>
<dbReference type="RefSeq" id="XP_002500910.1">
    <property type="nucleotide sequence ID" value="XM_002500864.1"/>
</dbReference>
<dbReference type="EMBL" id="CP001324">
    <property type="protein sequence ID" value="ACO62168.1"/>
    <property type="molecule type" value="Genomic_DNA"/>
</dbReference>
<dbReference type="Proteomes" id="UP000002009">
    <property type="component" value="Chromosome 3"/>
</dbReference>